<dbReference type="Gene3D" id="3.10.450.50">
    <property type="match status" value="1"/>
</dbReference>
<dbReference type="PANTHER" id="PTHR38436:SF3">
    <property type="entry name" value="CARBOXYMETHYLENEBUTENOLIDASE-RELATED"/>
    <property type="match status" value="1"/>
</dbReference>
<name>A0AAN7AK20_9PEZI</name>
<reference evidence="2" key="2">
    <citation type="submission" date="2023-05" db="EMBL/GenBank/DDBJ databases">
        <authorList>
            <consortium name="Lawrence Berkeley National Laboratory"/>
            <person name="Steindorff A."/>
            <person name="Hensen N."/>
            <person name="Bonometti L."/>
            <person name="Westerberg I."/>
            <person name="Brannstrom I.O."/>
            <person name="Guillou S."/>
            <person name="Cros-Aarteil S."/>
            <person name="Calhoun S."/>
            <person name="Haridas S."/>
            <person name="Kuo A."/>
            <person name="Mondo S."/>
            <person name="Pangilinan J."/>
            <person name="Riley R."/>
            <person name="Labutti K."/>
            <person name="Andreopoulos B."/>
            <person name="Lipzen A."/>
            <person name="Chen C."/>
            <person name="Yanf M."/>
            <person name="Daum C."/>
            <person name="Ng V."/>
            <person name="Clum A."/>
            <person name="Ohm R."/>
            <person name="Martin F."/>
            <person name="Silar P."/>
            <person name="Natvig D."/>
            <person name="Lalanne C."/>
            <person name="Gautier V."/>
            <person name="Ament-Velasquez S.L."/>
            <person name="Kruys A."/>
            <person name="Hutchinson M.I."/>
            <person name="Powell A.J."/>
            <person name="Barry K."/>
            <person name="Miller A.N."/>
            <person name="Grigoriev I.V."/>
            <person name="Debuchy R."/>
            <person name="Gladieux P."/>
            <person name="Thoren M.H."/>
            <person name="Johannesson H."/>
        </authorList>
    </citation>
    <scope>NUCLEOTIDE SEQUENCE</scope>
    <source>
        <strain evidence="2">PSN309</strain>
    </source>
</reference>
<proteinExistence type="predicted"/>
<dbReference type="Pfam" id="PF07366">
    <property type="entry name" value="SnoaL"/>
    <property type="match status" value="1"/>
</dbReference>
<dbReference type="PANTHER" id="PTHR38436">
    <property type="entry name" value="POLYKETIDE CYCLASE SNOAL-LIKE DOMAIN"/>
    <property type="match status" value="1"/>
</dbReference>
<dbReference type="EMBL" id="MU864382">
    <property type="protein sequence ID" value="KAK4188902.1"/>
    <property type="molecule type" value="Genomic_DNA"/>
</dbReference>
<organism evidence="2 3">
    <name type="scientific">Podospora australis</name>
    <dbReference type="NCBI Taxonomy" id="1536484"/>
    <lineage>
        <taxon>Eukaryota</taxon>
        <taxon>Fungi</taxon>
        <taxon>Dikarya</taxon>
        <taxon>Ascomycota</taxon>
        <taxon>Pezizomycotina</taxon>
        <taxon>Sordariomycetes</taxon>
        <taxon>Sordariomycetidae</taxon>
        <taxon>Sordariales</taxon>
        <taxon>Podosporaceae</taxon>
        <taxon>Podospora</taxon>
    </lineage>
</organism>
<gene>
    <name evidence="2" type="ORF">QBC35DRAFT_495080</name>
</gene>
<comment type="caution">
    <text evidence="2">The sequence shown here is derived from an EMBL/GenBank/DDBJ whole genome shotgun (WGS) entry which is preliminary data.</text>
</comment>
<sequence>MASSTPFQPPEDSGSVRIQLPLSRQGRGPGLIIVAGDHPAELNQTDEKPLDPNPIAKWAEEGYTVAEITVNDLTSHSDSEAGAVVRYWIQKGLDALKQTKECEGVDFGLITWEKDAQDKHVRNALGAFSEIKAAVLYGTCCCPTEEFNTPAIAHIPSNDRPSSIPKNVTAHNYPSAKDFSFFLPTSRTYHAGSASVSHTRTLSFLKPLTKGPYFDLEAIWDEHTRYEFADRSVEETMKTMVDEPYVNHVPTLTGGIGRAHLTRFYRDHFIFSNPDDAKLELISRTVGIDRVVDEFLFECTHAMTIDWLIPGIPPTGKKLSVPMTSIVNIRGDKLYHEHIAWDQGTVLRQLGLLPEYLPFPYPLPGDQPSDDDEARYEYRVPVAGIQTALKITDENSHPSNEMLEYKVRRVGDGKK</sequence>
<reference evidence="2" key="1">
    <citation type="journal article" date="2023" name="Mol. Phylogenet. Evol.">
        <title>Genome-scale phylogeny and comparative genomics of the fungal order Sordariales.</title>
        <authorList>
            <person name="Hensen N."/>
            <person name="Bonometti L."/>
            <person name="Westerberg I."/>
            <person name="Brannstrom I.O."/>
            <person name="Guillou S."/>
            <person name="Cros-Aarteil S."/>
            <person name="Calhoun S."/>
            <person name="Haridas S."/>
            <person name="Kuo A."/>
            <person name="Mondo S."/>
            <person name="Pangilinan J."/>
            <person name="Riley R."/>
            <person name="LaButti K."/>
            <person name="Andreopoulos B."/>
            <person name="Lipzen A."/>
            <person name="Chen C."/>
            <person name="Yan M."/>
            <person name="Daum C."/>
            <person name="Ng V."/>
            <person name="Clum A."/>
            <person name="Steindorff A."/>
            <person name="Ohm R.A."/>
            <person name="Martin F."/>
            <person name="Silar P."/>
            <person name="Natvig D.O."/>
            <person name="Lalanne C."/>
            <person name="Gautier V."/>
            <person name="Ament-Velasquez S.L."/>
            <person name="Kruys A."/>
            <person name="Hutchinson M.I."/>
            <person name="Powell A.J."/>
            <person name="Barry K."/>
            <person name="Miller A.N."/>
            <person name="Grigoriev I.V."/>
            <person name="Debuchy R."/>
            <person name="Gladieux P."/>
            <person name="Hiltunen Thoren M."/>
            <person name="Johannesson H."/>
        </authorList>
    </citation>
    <scope>NUCLEOTIDE SEQUENCE</scope>
    <source>
        <strain evidence="2">PSN309</strain>
    </source>
</reference>
<keyword evidence="3" id="KW-1185">Reference proteome</keyword>
<accession>A0AAN7AK20</accession>
<feature type="region of interest" description="Disordered" evidence="1">
    <location>
        <begin position="1"/>
        <end position="20"/>
    </location>
</feature>
<dbReference type="Proteomes" id="UP001302126">
    <property type="component" value="Unassembled WGS sequence"/>
</dbReference>
<dbReference type="InterPro" id="IPR009959">
    <property type="entry name" value="Cyclase_SnoaL-like"/>
</dbReference>
<evidence type="ECO:0000313" key="2">
    <source>
        <dbReference type="EMBL" id="KAK4188902.1"/>
    </source>
</evidence>
<evidence type="ECO:0000256" key="1">
    <source>
        <dbReference type="SAM" id="MobiDB-lite"/>
    </source>
</evidence>
<dbReference type="SUPFAM" id="SSF54427">
    <property type="entry name" value="NTF2-like"/>
    <property type="match status" value="1"/>
</dbReference>
<dbReference type="InterPro" id="IPR032710">
    <property type="entry name" value="NTF2-like_dom_sf"/>
</dbReference>
<dbReference type="GO" id="GO:0030638">
    <property type="term" value="P:polyketide metabolic process"/>
    <property type="evidence" value="ECO:0007669"/>
    <property type="project" value="InterPro"/>
</dbReference>
<evidence type="ECO:0008006" key="4">
    <source>
        <dbReference type="Google" id="ProtNLM"/>
    </source>
</evidence>
<dbReference type="AlphaFoldDB" id="A0AAN7AK20"/>
<protein>
    <recommendedName>
        <fullName evidence="4">Carboxymethylenebutenolidase</fullName>
    </recommendedName>
</protein>
<evidence type="ECO:0000313" key="3">
    <source>
        <dbReference type="Proteomes" id="UP001302126"/>
    </source>
</evidence>